<name>A0A7Y2LAD2_9THEO</name>
<dbReference type="Pfam" id="PF10934">
    <property type="entry name" value="Sheath_initiator"/>
    <property type="match status" value="1"/>
</dbReference>
<organism evidence="1 2">
    <name type="scientific">Caldanaerobacter subterraneus</name>
    <dbReference type="NCBI Taxonomy" id="911092"/>
    <lineage>
        <taxon>Bacteria</taxon>
        <taxon>Bacillati</taxon>
        <taxon>Bacillota</taxon>
        <taxon>Clostridia</taxon>
        <taxon>Thermoanaerobacterales</taxon>
        <taxon>Thermoanaerobacteraceae</taxon>
        <taxon>Caldanaerobacter</taxon>
    </lineage>
</organism>
<dbReference type="EMBL" id="JABEQB010000025">
    <property type="protein sequence ID" value="NNG67351.1"/>
    <property type="molecule type" value="Genomic_DNA"/>
</dbReference>
<dbReference type="Proteomes" id="UP000529861">
    <property type="component" value="Unassembled WGS sequence"/>
</dbReference>
<dbReference type="RefSeq" id="WP_170271210.1">
    <property type="nucleotide sequence ID" value="NZ_JABEQB010000025.1"/>
</dbReference>
<evidence type="ECO:0000313" key="2">
    <source>
        <dbReference type="Proteomes" id="UP000529861"/>
    </source>
</evidence>
<reference evidence="1 2" key="1">
    <citation type="submission" date="2020-04" db="EMBL/GenBank/DDBJ databases">
        <title>Draft genome sequence of Caldanaerobacter sunterraneus. strain 1523vc isolated from Griffin hot spring, Kamchatka, Russia.</title>
        <authorList>
            <person name="Toshchakov S.V."/>
            <person name="Podosokorskaya O.A."/>
            <person name="Kublanov I.V."/>
            <person name="Korzhenkov A."/>
            <person name="Patrushev M.V."/>
        </authorList>
    </citation>
    <scope>NUCLEOTIDE SEQUENCE [LARGE SCALE GENOMIC DNA]</scope>
    <source>
        <strain evidence="1 2">1523vc</strain>
    </source>
</reference>
<evidence type="ECO:0000313" key="1">
    <source>
        <dbReference type="EMBL" id="NNG67351.1"/>
    </source>
</evidence>
<gene>
    <name evidence="1" type="ORF">HKI81_08975</name>
</gene>
<accession>A0A7Y2LAD2</accession>
<sequence length="143" mass="16538">MESIFPFIEDTEVTETTSTTDIPKEYAWDFSANDFKLVNGKVQVVEGLEAIKIKVYKALMTQRYRYPIYSWDYGSEFEQLIGKDYSKELVEAEAKRFVEEALKEYFDRGWITGIKDFETSFLGDELSVGFTIETPYGEANISV</sequence>
<dbReference type="AlphaFoldDB" id="A0A7Y2LAD2"/>
<dbReference type="InterPro" id="IPR020288">
    <property type="entry name" value="Sheath_initiator"/>
</dbReference>
<protein>
    <submittedName>
        <fullName evidence="1">DUF2634 domain-containing protein</fullName>
    </submittedName>
</protein>
<dbReference type="Gene3D" id="3.10.450.40">
    <property type="match status" value="1"/>
</dbReference>
<proteinExistence type="predicted"/>
<comment type="caution">
    <text evidence="1">The sequence shown here is derived from an EMBL/GenBank/DDBJ whole genome shotgun (WGS) entry which is preliminary data.</text>
</comment>